<dbReference type="InterPro" id="IPR001387">
    <property type="entry name" value="Cro/C1-type_HTH"/>
</dbReference>
<proteinExistence type="predicted"/>
<dbReference type="SUPFAM" id="SSF47413">
    <property type="entry name" value="lambda repressor-like DNA-binding domains"/>
    <property type="match status" value="1"/>
</dbReference>
<evidence type="ECO:0000313" key="2">
    <source>
        <dbReference type="EMBL" id="MFD1203555.1"/>
    </source>
</evidence>
<dbReference type="RefSeq" id="WP_381479414.1">
    <property type="nucleotide sequence ID" value="NZ_JBHTLT010000001.1"/>
</dbReference>
<evidence type="ECO:0000313" key="3">
    <source>
        <dbReference type="Proteomes" id="UP001597231"/>
    </source>
</evidence>
<name>A0ABW3TS51_9BACL</name>
<dbReference type="SMART" id="SM00530">
    <property type="entry name" value="HTH_XRE"/>
    <property type="match status" value="1"/>
</dbReference>
<dbReference type="Pfam" id="PF01381">
    <property type="entry name" value="HTH_3"/>
    <property type="match status" value="1"/>
</dbReference>
<dbReference type="Proteomes" id="UP001597231">
    <property type="component" value="Unassembled WGS sequence"/>
</dbReference>
<reference evidence="3" key="1">
    <citation type="journal article" date="2019" name="Int. J. Syst. Evol. Microbiol.">
        <title>The Global Catalogue of Microorganisms (GCM) 10K type strain sequencing project: providing services to taxonomists for standard genome sequencing and annotation.</title>
        <authorList>
            <consortium name="The Broad Institute Genomics Platform"/>
            <consortium name="The Broad Institute Genome Sequencing Center for Infectious Disease"/>
            <person name="Wu L."/>
            <person name="Ma J."/>
        </authorList>
    </citation>
    <scope>NUCLEOTIDE SEQUENCE [LARGE SCALE GENOMIC DNA]</scope>
    <source>
        <strain evidence="3">CCUG 53915</strain>
    </source>
</reference>
<comment type="caution">
    <text evidence="2">The sequence shown here is derived from an EMBL/GenBank/DDBJ whole genome shotgun (WGS) entry which is preliminary data.</text>
</comment>
<accession>A0ABW3TS51</accession>
<dbReference type="InterPro" id="IPR010982">
    <property type="entry name" value="Lambda_DNA-bd_dom_sf"/>
</dbReference>
<protein>
    <submittedName>
        <fullName evidence="2">Helix-turn-helix domain-containing protein</fullName>
    </submittedName>
</protein>
<evidence type="ECO:0000259" key="1">
    <source>
        <dbReference type="PROSITE" id="PS50943"/>
    </source>
</evidence>
<dbReference type="PROSITE" id="PS50943">
    <property type="entry name" value="HTH_CROC1"/>
    <property type="match status" value="1"/>
</dbReference>
<sequence length="81" mass="9031">MKFNYNRLKAERIAKGLTVQDMADVLEVTKGTYSKKENGKLPITVEDFSVISSKLGITPNDINIFFTIDVANMETKDSACI</sequence>
<organism evidence="2 3">
    <name type="scientific">Sporosarcina contaminans</name>
    <dbReference type="NCBI Taxonomy" id="633403"/>
    <lineage>
        <taxon>Bacteria</taxon>
        <taxon>Bacillati</taxon>
        <taxon>Bacillota</taxon>
        <taxon>Bacilli</taxon>
        <taxon>Bacillales</taxon>
        <taxon>Caryophanaceae</taxon>
        <taxon>Sporosarcina</taxon>
    </lineage>
</organism>
<dbReference type="EMBL" id="JBHTLT010000001">
    <property type="protein sequence ID" value="MFD1203555.1"/>
    <property type="molecule type" value="Genomic_DNA"/>
</dbReference>
<feature type="domain" description="HTH cro/C1-type" evidence="1">
    <location>
        <begin position="8"/>
        <end position="62"/>
    </location>
</feature>
<keyword evidence="3" id="KW-1185">Reference proteome</keyword>
<dbReference type="CDD" id="cd00093">
    <property type="entry name" value="HTH_XRE"/>
    <property type="match status" value="1"/>
</dbReference>
<gene>
    <name evidence="2" type="ORF">ACFQ38_00190</name>
</gene>
<dbReference type="Gene3D" id="1.10.260.40">
    <property type="entry name" value="lambda repressor-like DNA-binding domains"/>
    <property type="match status" value="1"/>
</dbReference>